<dbReference type="InterPro" id="IPR036942">
    <property type="entry name" value="Beta-barrel_TonB_sf"/>
</dbReference>
<keyword evidence="14" id="KW-0675">Receptor</keyword>
<feature type="domain" description="TonB-dependent receptor-like beta-barrel" evidence="12">
    <location>
        <begin position="369"/>
        <end position="821"/>
    </location>
</feature>
<keyword evidence="8 11" id="KW-0798">TonB box</keyword>
<evidence type="ECO:0000256" key="9">
    <source>
        <dbReference type="ARBA" id="ARBA00023136"/>
    </source>
</evidence>
<keyword evidence="3" id="KW-1134">Transmembrane beta strand</keyword>
<keyword evidence="2" id="KW-0813">Transport</keyword>
<evidence type="ECO:0000256" key="7">
    <source>
        <dbReference type="ARBA" id="ARBA00023065"/>
    </source>
</evidence>
<keyword evidence="10" id="KW-0998">Cell outer membrane</keyword>
<accession>A0A4Y9EK85</accession>
<evidence type="ECO:0000256" key="8">
    <source>
        <dbReference type="ARBA" id="ARBA00023077"/>
    </source>
</evidence>
<organism evidence="14 15">
    <name type="scientific">Glacieibacterium arshaanense</name>
    <dbReference type="NCBI Taxonomy" id="2511025"/>
    <lineage>
        <taxon>Bacteria</taxon>
        <taxon>Pseudomonadati</taxon>
        <taxon>Pseudomonadota</taxon>
        <taxon>Alphaproteobacteria</taxon>
        <taxon>Sphingomonadales</taxon>
        <taxon>Sphingosinicellaceae</taxon>
        <taxon>Glacieibacterium</taxon>
    </lineage>
</organism>
<keyword evidence="9 11" id="KW-0472">Membrane</keyword>
<dbReference type="EMBL" id="SIHO01000003">
    <property type="protein sequence ID" value="TFU01173.1"/>
    <property type="molecule type" value="Genomic_DNA"/>
</dbReference>
<keyword evidence="7" id="KW-0406">Ion transport</keyword>
<keyword evidence="6" id="KW-0408">Iron</keyword>
<keyword evidence="15" id="KW-1185">Reference proteome</keyword>
<evidence type="ECO:0000256" key="1">
    <source>
        <dbReference type="ARBA" id="ARBA00004571"/>
    </source>
</evidence>
<evidence type="ECO:0000256" key="6">
    <source>
        <dbReference type="ARBA" id="ARBA00023004"/>
    </source>
</evidence>
<evidence type="ECO:0000256" key="5">
    <source>
        <dbReference type="ARBA" id="ARBA00022692"/>
    </source>
</evidence>
<dbReference type="SUPFAM" id="SSF56935">
    <property type="entry name" value="Porins"/>
    <property type="match status" value="1"/>
</dbReference>
<reference evidence="14 15" key="1">
    <citation type="submission" date="2019-02" db="EMBL/GenBank/DDBJ databases">
        <title>Polymorphobacter sp. isolated from the lake at the Tibet of China.</title>
        <authorList>
            <person name="Li A."/>
        </authorList>
    </citation>
    <scope>NUCLEOTIDE SEQUENCE [LARGE SCALE GENOMIC DNA]</scope>
    <source>
        <strain evidence="14 15">DJ1R-1</strain>
    </source>
</reference>
<dbReference type="InterPro" id="IPR039426">
    <property type="entry name" value="TonB-dep_rcpt-like"/>
</dbReference>
<evidence type="ECO:0000256" key="2">
    <source>
        <dbReference type="ARBA" id="ARBA00022448"/>
    </source>
</evidence>
<evidence type="ECO:0000256" key="3">
    <source>
        <dbReference type="ARBA" id="ARBA00022452"/>
    </source>
</evidence>
<evidence type="ECO:0000313" key="14">
    <source>
        <dbReference type="EMBL" id="TFU01173.1"/>
    </source>
</evidence>
<dbReference type="Pfam" id="PF07715">
    <property type="entry name" value="Plug"/>
    <property type="match status" value="1"/>
</dbReference>
<dbReference type="InterPro" id="IPR012910">
    <property type="entry name" value="Plug_dom"/>
</dbReference>
<evidence type="ECO:0000256" key="4">
    <source>
        <dbReference type="ARBA" id="ARBA00022496"/>
    </source>
</evidence>
<comment type="subcellular location">
    <subcellularLocation>
        <location evidence="1">Cell outer membrane</location>
        <topology evidence="1">Multi-pass membrane protein</topology>
    </subcellularLocation>
</comment>
<evidence type="ECO:0000259" key="12">
    <source>
        <dbReference type="Pfam" id="PF00593"/>
    </source>
</evidence>
<dbReference type="PANTHER" id="PTHR32552">
    <property type="entry name" value="FERRICHROME IRON RECEPTOR-RELATED"/>
    <property type="match status" value="1"/>
</dbReference>
<dbReference type="GO" id="GO:0006826">
    <property type="term" value="P:iron ion transport"/>
    <property type="evidence" value="ECO:0007669"/>
    <property type="project" value="UniProtKB-KW"/>
</dbReference>
<keyword evidence="5" id="KW-0812">Transmembrane</keyword>
<sequence>MTNGWGRCAPRWVRCLTAIRRCRLMSNNRTITLENLNTQWRCVMVGNTKISLRSTRTALWLGSSLLVLGAPALAQTTAAPAAPAASPYTSNAEATVGTGLEEIVVTAQKRSETLQSVPISITAFNTKKLQQLRIDSFTDYAALIPSLSYQTAGPGSAKTYFRGVVSGGDGNHSGSQPSVGTYLDEQPITTIQGNLDLHIYDIARVEALAGPQGTLYGASAQAGVVRIITNKPDIGKLSASYTLGANITAHGSPGYVMEGYVNAPVSDNAAVRLVGWYQHDGGYIDNVPGTRTYPTSGITINNDDLVQNDFNWTDTYGARAALKVDLNDNWSITPTIMGQVQESNGVFGYNPAVGELEVTRFQPDTFKDQWAQAALLIEGKIGNFDLTYSGSYLTREIQSTGDYSDYTFFYDPYTGAYITDNNGNFINPSQHTEGHDNFSKQSHELRIASDKANRFRFVAGLFYQVQNHHIFQNYVIDPALNSGMTITGYPGTIWLTNQQRTDKDYAVFGEASFDILPNLTATAGGRFYKFDNSLFGFYGLKSGERRCLPGQHDHIDGLPIVNGQPCVRLDKNVNDTGFLPKLNLTWNFSPEGLVYATYSKGYRPGGVNRNGNLPPYDADFLNNYEIGWKTSWMDNRLRFNGALFYETWNDFQLSFLGQNSLTVIQNAGNANVKGIEADISWAVTEGLTVNGSATYLNAKLTTDYCAYSNPSNDCTIPGPQGQANQVLAPDGTSLPVVPQFKAAGTARYQWMVGDYDAHVQGTLTYQSSFYSALRTAGYNGWGGPIPGDRDLFGKSPGYAAVNFTAGVARGNWAIEFWGKNLFNVLGNSSRYTSCTTKVCAGNYFDVQDNGASAPGIVYTVPITPMQLGLQITQRF</sequence>
<evidence type="ECO:0000256" key="10">
    <source>
        <dbReference type="ARBA" id="ARBA00023237"/>
    </source>
</evidence>
<proteinExistence type="inferred from homology"/>
<comment type="caution">
    <text evidence="14">The sequence shown here is derived from an EMBL/GenBank/DDBJ whole genome shotgun (WGS) entry which is preliminary data.</text>
</comment>
<dbReference type="Pfam" id="PF00593">
    <property type="entry name" value="TonB_dep_Rec_b-barrel"/>
    <property type="match status" value="1"/>
</dbReference>
<dbReference type="OrthoDB" id="9760333at2"/>
<dbReference type="Proteomes" id="UP000297737">
    <property type="component" value="Unassembled WGS sequence"/>
</dbReference>
<dbReference type="PANTHER" id="PTHR32552:SF81">
    <property type="entry name" value="TONB-DEPENDENT OUTER MEMBRANE RECEPTOR"/>
    <property type="match status" value="1"/>
</dbReference>
<dbReference type="AlphaFoldDB" id="A0A4Y9EK85"/>
<dbReference type="GO" id="GO:0009279">
    <property type="term" value="C:cell outer membrane"/>
    <property type="evidence" value="ECO:0007669"/>
    <property type="project" value="UniProtKB-SubCell"/>
</dbReference>
<protein>
    <submittedName>
        <fullName evidence="14">TonB-dependent receptor</fullName>
    </submittedName>
</protein>
<name>A0A4Y9EK85_9SPHN</name>
<comment type="similarity">
    <text evidence="11">Belongs to the TonB-dependent receptor family.</text>
</comment>
<gene>
    <name evidence="14" type="ORF">EUV02_12750</name>
</gene>
<dbReference type="InterPro" id="IPR000531">
    <property type="entry name" value="Beta-barrel_TonB"/>
</dbReference>
<evidence type="ECO:0000256" key="11">
    <source>
        <dbReference type="RuleBase" id="RU003357"/>
    </source>
</evidence>
<evidence type="ECO:0000259" key="13">
    <source>
        <dbReference type="Pfam" id="PF07715"/>
    </source>
</evidence>
<feature type="domain" description="TonB-dependent receptor plug" evidence="13">
    <location>
        <begin position="114"/>
        <end position="224"/>
    </location>
</feature>
<keyword evidence="4" id="KW-0410">Iron transport</keyword>
<evidence type="ECO:0000313" key="15">
    <source>
        <dbReference type="Proteomes" id="UP000297737"/>
    </source>
</evidence>
<dbReference type="Gene3D" id="2.40.170.20">
    <property type="entry name" value="TonB-dependent receptor, beta-barrel domain"/>
    <property type="match status" value="1"/>
</dbReference>